<proteinExistence type="predicted"/>
<gene>
    <name evidence="1" type="ORF">LOY88_000817</name>
</gene>
<sequence length="2007" mass="225848">MRLAQPTLTSRFIRPQLVNTLRILRNMSSNNTPLLEELLLPFKHHKHYYPARIGDTLKNQYRIIAKLGYGAYSTVWLAWDQRLNNYASLKICIRDDSKSSPVINEINMLQHLEKFSKVDHPGVEYTRLAREIFEIDGPTGSHYCIATQPQGPSLRALQEKFPNAKLPKLLVRSLVHRIIFSINFLHVTCGVIHTDISPQNVLERIDDTTSLQKVADQESKNPSVVSIIDGSPVYESREVPVALTGDPMLTDFGQMRLGEHNNSDWWMPDLYRAPEILLKLPWGFPVDLWSIGVMTLELLEGRNLFGPIDYTNQQYVLPLALAQYISYLGPPPLAMIQKRTWISEPSIPKASFEDFVTTIPPGDEKKMFLRFIRRMLTWDPEVRATSFEIFNDDWLMDNTLPIYLLAEQHFDTIDVFEQRDCVGGVWNLSPASHKAELLTPVPQENAKFPTEKPIWQPTAEPHSNTDKGLAMFLSPLYDELETNIMHKLMELSGLPFPKNTQLFPKSESVLQYLQEYSKDIEHLIHFQVQVMDIMLEDESVGSWAVTRKCLQSDTLQTDVYDAVVVANGHYNVPYVPSVPGIDVWHKSYAGAISHSKSYFSAEPFRGKKVLVVGNSASGIDIGSQIGKVCLTPLISSARSESYFTAKPSDDRKNVSSIEEFLSPERYNRAVRLSNGEIEDNIDYVVFCTGYLYSFPFLSALEPPVIKDGSRTLCVYQHMFYIEHPTLIFPLLNQKISPFPIAEAQGAVLSRVLSGRLSLPIEEDMYAWEEATAALHGSGKTFHFLPYPLDAEYLQFLYDWAASAETQPGLERDGNGKECPLWGEKERWLRSLFTNIKQAFVAQGEAIDIETEHSDTEYPIKGILDETLDKYLVEWEGNFEPTWEPKHFVNDAAIAAWNLKKQNQSRNSERYRSQRPLRNRQETYYNSLSQSSSSNLQSQNTQSSGSIFVSRSTQQSPHTTHSQDSGFSGDSPDQPVSNLSDQSLRCSSAQVLTEGSPLGAESFEYLSQSTYSPEQSVGSGSQLNSARSLSSRLRHKSDDASGISRFLKDGSFRNSGSARRGGHRSSSINNTERNTPHSRYSGTPFLCTKSAKPQISTSHCQRSNDPTIRDTLSNKFPLEIAETPESQLQVQEIDSRTYSISQFPLHALESPPLSNFSACKTPHYPQKSSTNISATNTVSETVYHGTQESVDVSPSSFVRLNPQYSDEGRHTSISRRSYTQKSSENLEYLEDPFYAMENSSSQQPKSLAEAARNNPGTTYGERMQYFRALERASIKPLQSLTESATPSSAGDIEPSGPPVISKPGAPLSIRHEKVPLVRPEPETETPVPFVSPQALHYNPEQPALFGDTNTTVSGASDPSPLAALELAAQQLDQDSSAQDPTTIKHTSIPLRPFEFLIPLSMDSRVKDDYDRTLETAGKHIQKFMDDILPEDLSKDVEIDVERILEQLNNITTHPDLNLPEQPSSGSLDAGKEASWAEYSSSKFQFLGYFMDAVLENPSTPSIHVVLMAKPGPTIDILKKYFLGKLYELISEGPNAERLVFRLSDLTFEIRSTVEQTSTPPFKNPSVIIAFDNSFDADAPSLLQLRNIPSSERLIPVIKLIISNTAEHIALCLPQCSGIDRLRILVQCIDIYSNVAGDLQDDALGVQENAEETLRYLLADPETREWPLPEVSMIEIPTSIISVSELERLRTELSSGQKRLLEDEADVNACSSKRQRMTPFQDITHISDSLPSQTQERLSTEYIISQGQKDKDATAEIKELRAALVEAQGRVEVIEASSAKLQFRYESKHELYLRTRRELDTAVESTKKLNVQIEKQKMEILKLNEEKSALYKDLEDARNALKSGGGLMADLETAREEIRALSKEKASLERISQQDRSQSEFTRQQYQNASTAAAQSSLEARQLKDQIEELKRKSSDEASKLKELRLHNNEKKHLDRVSELEKLLSLREKLLATKEEELREMRKNRPTTRSTSTQPRSPKFSSSSRPESPAPGSSNTVGRGSVLRFRVEP</sequence>
<dbReference type="EMBL" id="JALBCA010000008">
    <property type="protein sequence ID" value="KAI2392161.1"/>
    <property type="molecule type" value="Genomic_DNA"/>
</dbReference>
<reference evidence="1" key="1">
    <citation type="journal article" date="2022" name="bioRxiv">
        <title>Population genetic analysis of Ophidiomyces ophidiicola, the causative agent of snake fungal disease, indicates recent introductions to the USA.</title>
        <authorList>
            <person name="Ladner J.T."/>
            <person name="Palmer J.M."/>
            <person name="Ettinger C.L."/>
            <person name="Stajich J.E."/>
            <person name="Farrell T.M."/>
            <person name="Glorioso B.M."/>
            <person name="Lawson B."/>
            <person name="Price S.J."/>
            <person name="Stengle A.G."/>
            <person name="Grear D.A."/>
            <person name="Lorch J.M."/>
        </authorList>
    </citation>
    <scope>NUCLEOTIDE SEQUENCE</scope>
    <source>
        <strain evidence="1">NWHC 24266-5</strain>
    </source>
</reference>
<organism evidence="1">
    <name type="scientific">Ophidiomyces ophidiicola</name>
    <dbReference type="NCBI Taxonomy" id="1387563"/>
    <lineage>
        <taxon>Eukaryota</taxon>
        <taxon>Fungi</taxon>
        <taxon>Dikarya</taxon>
        <taxon>Ascomycota</taxon>
        <taxon>Pezizomycotina</taxon>
        <taxon>Eurotiomycetes</taxon>
        <taxon>Eurotiomycetidae</taxon>
        <taxon>Onygenales</taxon>
        <taxon>Onygenaceae</taxon>
        <taxon>Ophidiomyces</taxon>
    </lineage>
</organism>
<protein>
    <submittedName>
        <fullName evidence="1">Uncharacterized protein</fullName>
    </submittedName>
</protein>
<name>A0ACB8V439_9EURO</name>
<comment type="caution">
    <text evidence="1">The sequence shown here is derived from an EMBL/GenBank/DDBJ whole genome shotgun (WGS) entry which is preliminary data.</text>
</comment>
<evidence type="ECO:0000313" key="1">
    <source>
        <dbReference type="EMBL" id="KAI2392161.1"/>
    </source>
</evidence>
<accession>A0ACB8V439</accession>